<comment type="caution">
    <text evidence="1">The sequence shown here is derived from an EMBL/GenBank/DDBJ whole genome shotgun (WGS) entry which is preliminary data.</text>
</comment>
<gene>
    <name evidence="1" type="ORF">A33Q_0827</name>
</gene>
<dbReference type="AlphaFoldDB" id="S2DJA8"/>
<accession>S2DJA8</accession>
<evidence type="ECO:0008006" key="3">
    <source>
        <dbReference type="Google" id="ProtNLM"/>
    </source>
</evidence>
<sequence>MGVVTKYIQNQKEHHRKKTFLEEYQMILEKFKIPYDERYIFKPLE</sequence>
<dbReference type="eggNOG" id="COG1943">
    <property type="taxonomic scope" value="Bacteria"/>
</dbReference>
<keyword evidence="2" id="KW-1185">Reference proteome</keyword>
<evidence type="ECO:0000313" key="2">
    <source>
        <dbReference type="Proteomes" id="UP000006073"/>
    </source>
</evidence>
<reference evidence="1 2" key="1">
    <citation type="journal article" date="2013" name="Genome Announc.">
        <title>Draft Genome Sequence of Indibacter alkaliphilus Strain LW1T, Isolated from Lonar Lake, a Haloalkaline Lake in the Buldana District of Maharashtra, India.</title>
        <authorList>
            <person name="Singh A."/>
            <person name="Kumar Jangir P."/>
            <person name="Sharma R."/>
            <person name="Singh A."/>
            <person name="Kumar Pinnaka A."/>
            <person name="Shivaji S."/>
        </authorList>
    </citation>
    <scope>NUCLEOTIDE SEQUENCE [LARGE SCALE GENOMIC DNA]</scope>
    <source>
        <strain evidence="2">CCUG 57479 / KCTC 22604 / LW1</strain>
    </source>
</reference>
<dbReference type="STRING" id="1189612.A33Q_0827"/>
<name>S2DJA8_INDAL</name>
<organism evidence="1 2">
    <name type="scientific">Indibacter alkaliphilus (strain CCUG 57479 / KCTC 22604 / LW1)</name>
    <dbReference type="NCBI Taxonomy" id="1189612"/>
    <lineage>
        <taxon>Bacteria</taxon>
        <taxon>Pseudomonadati</taxon>
        <taxon>Bacteroidota</taxon>
        <taxon>Cytophagia</taxon>
        <taxon>Cytophagales</taxon>
        <taxon>Cyclobacteriaceae</taxon>
    </lineage>
</organism>
<dbReference type="EMBL" id="ALWO02000018">
    <property type="protein sequence ID" value="EOZ99037.1"/>
    <property type="molecule type" value="Genomic_DNA"/>
</dbReference>
<dbReference type="Proteomes" id="UP000006073">
    <property type="component" value="Unassembled WGS sequence"/>
</dbReference>
<protein>
    <recommendedName>
        <fullName evidence="3">Transposase</fullName>
    </recommendedName>
</protein>
<proteinExistence type="predicted"/>
<evidence type="ECO:0000313" key="1">
    <source>
        <dbReference type="EMBL" id="EOZ99037.1"/>
    </source>
</evidence>